<evidence type="ECO:0000313" key="1">
    <source>
        <dbReference type="EMBL" id="MEQ2188540.1"/>
    </source>
</evidence>
<organism evidence="1 2">
    <name type="scientific">Goodea atripinnis</name>
    <dbReference type="NCBI Taxonomy" id="208336"/>
    <lineage>
        <taxon>Eukaryota</taxon>
        <taxon>Metazoa</taxon>
        <taxon>Chordata</taxon>
        <taxon>Craniata</taxon>
        <taxon>Vertebrata</taxon>
        <taxon>Euteleostomi</taxon>
        <taxon>Actinopterygii</taxon>
        <taxon>Neopterygii</taxon>
        <taxon>Teleostei</taxon>
        <taxon>Neoteleostei</taxon>
        <taxon>Acanthomorphata</taxon>
        <taxon>Ovalentaria</taxon>
        <taxon>Atherinomorphae</taxon>
        <taxon>Cyprinodontiformes</taxon>
        <taxon>Goodeidae</taxon>
        <taxon>Goodea</taxon>
    </lineage>
</organism>
<comment type="caution">
    <text evidence="1">The sequence shown here is derived from an EMBL/GenBank/DDBJ whole genome shotgun (WGS) entry which is preliminary data.</text>
</comment>
<sequence>MVQKDYQEHLALKTISASLGGTVCSDPSCKEHQFCNSSPIICSGEDPGNYKIHYLNISSMDVDQCQCGGSAPAEIHQQFLSFTHFDQEVVPLAPVHKVLSTLCTLSRPHL</sequence>
<evidence type="ECO:0000313" key="2">
    <source>
        <dbReference type="Proteomes" id="UP001476798"/>
    </source>
</evidence>
<dbReference type="Proteomes" id="UP001476798">
    <property type="component" value="Unassembled WGS sequence"/>
</dbReference>
<protein>
    <submittedName>
        <fullName evidence="1">Uncharacterized protein</fullName>
    </submittedName>
</protein>
<proteinExistence type="predicted"/>
<dbReference type="EMBL" id="JAHRIO010091193">
    <property type="protein sequence ID" value="MEQ2188540.1"/>
    <property type="molecule type" value="Genomic_DNA"/>
</dbReference>
<name>A0ABV0PYE9_9TELE</name>
<reference evidence="1 2" key="1">
    <citation type="submission" date="2021-06" db="EMBL/GenBank/DDBJ databases">
        <authorList>
            <person name="Palmer J.M."/>
        </authorList>
    </citation>
    <scope>NUCLEOTIDE SEQUENCE [LARGE SCALE GENOMIC DNA]</scope>
    <source>
        <strain evidence="1 2">GA_2019</strain>
        <tissue evidence="1">Muscle</tissue>
    </source>
</reference>
<accession>A0ABV0PYE9</accession>
<gene>
    <name evidence="1" type="ORF">GOODEAATRI_016165</name>
</gene>
<keyword evidence="2" id="KW-1185">Reference proteome</keyword>